<dbReference type="InterPro" id="IPR050078">
    <property type="entry name" value="Ribosomal_L11_MeTrfase_PrmA"/>
</dbReference>
<reference evidence="3 4" key="1">
    <citation type="submission" date="2020-01" db="EMBL/GenBank/DDBJ databases">
        <title>Draft genome sequence of Cand. Neptunochlamydia vexilliferae K9.</title>
        <authorList>
            <person name="Schulz F."/>
            <person name="Koestlbacher S."/>
            <person name="Wascher F."/>
            <person name="Pizzetti I."/>
            <person name="Horn M."/>
        </authorList>
    </citation>
    <scope>NUCLEOTIDE SEQUENCE [LARGE SCALE GENOMIC DNA]</scope>
    <source>
        <strain evidence="3 4">K9</strain>
    </source>
</reference>
<comment type="caution">
    <text evidence="3">The sequence shown here is derived from an EMBL/GenBank/DDBJ whole genome shotgun (WGS) entry which is preliminary data.</text>
</comment>
<dbReference type="Proteomes" id="UP001194714">
    <property type="component" value="Unassembled WGS sequence"/>
</dbReference>
<evidence type="ECO:0008006" key="5">
    <source>
        <dbReference type="Google" id="ProtNLM"/>
    </source>
</evidence>
<protein>
    <recommendedName>
        <fullName evidence="5">Ribosomal protein L11 methyltransferase</fullName>
    </recommendedName>
</protein>
<evidence type="ECO:0000256" key="2">
    <source>
        <dbReference type="ARBA" id="ARBA00022679"/>
    </source>
</evidence>
<evidence type="ECO:0000256" key="1">
    <source>
        <dbReference type="ARBA" id="ARBA00022603"/>
    </source>
</evidence>
<gene>
    <name evidence="3" type="ORF">NEPTK9_001504</name>
</gene>
<proteinExistence type="predicted"/>
<dbReference type="CDD" id="cd02440">
    <property type="entry name" value="AdoMet_MTases"/>
    <property type="match status" value="1"/>
</dbReference>
<dbReference type="Gene3D" id="3.40.50.150">
    <property type="entry name" value="Vaccinia Virus protein VP39"/>
    <property type="match status" value="1"/>
</dbReference>
<evidence type="ECO:0000313" key="4">
    <source>
        <dbReference type="Proteomes" id="UP001194714"/>
    </source>
</evidence>
<dbReference type="PANTHER" id="PTHR43648:SF1">
    <property type="entry name" value="ELECTRON TRANSFER FLAVOPROTEIN BETA SUBUNIT LYSINE METHYLTRANSFERASE"/>
    <property type="match status" value="1"/>
</dbReference>
<dbReference type="EMBL" id="JAAEJV010000058">
    <property type="protein sequence ID" value="MBF5059980.1"/>
    <property type="molecule type" value="Genomic_DNA"/>
</dbReference>
<keyword evidence="1" id="KW-0489">Methyltransferase</keyword>
<sequence length="185" mass="19902">MIDWNKQWELHAPGFKEGFVSVALKNYGGSNHSFRLAPGAGFGDLSHPTTRLMLSLMPKEITAPVIDVGCGSGVLSLAAKTLGAPSVLGIDIDPAAIEHSQKNAKLNELECIFDTKIELVPPSPLILMNMISSEQRIAWDALPSLGSYTLIVSGYLEDEAAPTHYGTITASKTLEGWKAFAISYE</sequence>
<dbReference type="InterPro" id="IPR029063">
    <property type="entry name" value="SAM-dependent_MTases_sf"/>
</dbReference>
<evidence type="ECO:0000313" key="3">
    <source>
        <dbReference type="EMBL" id="MBF5059980.1"/>
    </source>
</evidence>
<dbReference type="PANTHER" id="PTHR43648">
    <property type="entry name" value="ELECTRON TRANSFER FLAVOPROTEIN BETA SUBUNIT LYSINE METHYLTRANSFERASE"/>
    <property type="match status" value="1"/>
</dbReference>
<dbReference type="SUPFAM" id="SSF53335">
    <property type="entry name" value="S-adenosyl-L-methionine-dependent methyltransferases"/>
    <property type="match status" value="1"/>
</dbReference>
<accession>A0ABS0B321</accession>
<name>A0ABS0B321_9BACT</name>
<keyword evidence="2" id="KW-0808">Transferase</keyword>
<keyword evidence="4" id="KW-1185">Reference proteome</keyword>
<dbReference type="Pfam" id="PF06325">
    <property type="entry name" value="PrmA"/>
    <property type="match status" value="1"/>
</dbReference>
<organism evidence="3 4">
    <name type="scientific">Candidatus Neptunichlamydia vexilliferae</name>
    <dbReference type="NCBI Taxonomy" id="1651774"/>
    <lineage>
        <taxon>Bacteria</taxon>
        <taxon>Pseudomonadati</taxon>
        <taxon>Chlamydiota</taxon>
        <taxon>Chlamydiia</taxon>
        <taxon>Parachlamydiales</taxon>
        <taxon>Simkaniaceae</taxon>
        <taxon>Candidatus Neptunichlamydia</taxon>
    </lineage>
</organism>
<dbReference type="RefSeq" id="WP_194848304.1">
    <property type="nucleotide sequence ID" value="NZ_JAAEJV010000058.1"/>
</dbReference>